<accession>A0ACB0KD43</accession>
<dbReference type="Proteomes" id="UP001177021">
    <property type="component" value="Unassembled WGS sequence"/>
</dbReference>
<organism evidence="1 2">
    <name type="scientific">Trifolium pratense</name>
    <name type="common">Red clover</name>
    <dbReference type="NCBI Taxonomy" id="57577"/>
    <lineage>
        <taxon>Eukaryota</taxon>
        <taxon>Viridiplantae</taxon>
        <taxon>Streptophyta</taxon>
        <taxon>Embryophyta</taxon>
        <taxon>Tracheophyta</taxon>
        <taxon>Spermatophyta</taxon>
        <taxon>Magnoliopsida</taxon>
        <taxon>eudicotyledons</taxon>
        <taxon>Gunneridae</taxon>
        <taxon>Pentapetalae</taxon>
        <taxon>rosids</taxon>
        <taxon>fabids</taxon>
        <taxon>Fabales</taxon>
        <taxon>Fabaceae</taxon>
        <taxon>Papilionoideae</taxon>
        <taxon>50 kb inversion clade</taxon>
        <taxon>NPAAA clade</taxon>
        <taxon>Hologalegina</taxon>
        <taxon>IRL clade</taxon>
        <taxon>Trifolieae</taxon>
        <taxon>Trifolium</taxon>
    </lineage>
</organism>
<proteinExistence type="predicted"/>
<gene>
    <name evidence="1" type="ORF">MILVUS5_LOCUS20834</name>
</gene>
<keyword evidence="2" id="KW-1185">Reference proteome</keyword>
<sequence length="483" mass="52642">MAFSSFTKFNNSKPNFYKTQSSVHSSSSKKQNKPKTTTLDHTFSSIVAGIMSPVTGANIPLLPGSKVSPEPAATVSGAVFNVATSIIGAGIMSLPATLKVLGVIPAFVLILVIALLAEISVDFLMRFTHSGETTTYAGVMREAFGPLGAVATQLCVVITNLGCLIMYLIIIADVLSGNKPDGEVHLGLLQQWFGIHWWNSREFALVITLIFILLPLVLYRRVESLKFSSAVSTLLAVAFVTICSVLAIIALVEGKTQTPRLVPRLDHETTFFDLFTAVPVIVTAYTFHFNVHPIGFELGKPSDMTTAVRIALILCAIIYFSIGLFGYLLFGDATQSDILINFDNNADSSFGSLLNTLVRLSYAFHVMLAFPLLNFSLRTNIDEFFFPKRPLLATDNKRFVAITLVLLVFSYIAAVAIPDIWFIFQFMGSTSAVCLAFVFPGSIVLRDIHGISTRKDKIIALVMVILAVVTSVIAVANNIYNLF</sequence>
<dbReference type="EMBL" id="CASHSV030000206">
    <property type="protein sequence ID" value="CAJ2653492.1"/>
    <property type="molecule type" value="Genomic_DNA"/>
</dbReference>
<protein>
    <submittedName>
        <fullName evidence="1">Uncharacterized protein</fullName>
    </submittedName>
</protein>
<name>A0ACB0KD43_TRIPR</name>
<reference evidence="1" key="1">
    <citation type="submission" date="2023-10" db="EMBL/GenBank/DDBJ databases">
        <authorList>
            <person name="Rodriguez Cubillos JULIANA M."/>
            <person name="De Vega J."/>
        </authorList>
    </citation>
    <scope>NUCLEOTIDE SEQUENCE</scope>
</reference>
<evidence type="ECO:0000313" key="1">
    <source>
        <dbReference type="EMBL" id="CAJ2653492.1"/>
    </source>
</evidence>
<evidence type="ECO:0000313" key="2">
    <source>
        <dbReference type="Proteomes" id="UP001177021"/>
    </source>
</evidence>
<comment type="caution">
    <text evidence="1">The sequence shown here is derived from an EMBL/GenBank/DDBJ whole genome shotgun (WGS) entry which is preliminary data.</text>
</comment>